<evidence type="ECO:0000313" key="2">
    <source>
        <dbReference type="EMBL" id="KAJ9628404.1"/>
    </source>
</evidence>
<dbReference type="AlphaFoldDB" id="A0AA39CW42"/>
<evidence type="ECO:0008006" key="4">
    <source>
        <dbReference type="Google" id="ProtNLM"/>
    </source>
</evidence>
<feature type="region of interest" description="Disordered" evidence="1">
    <location>
        <begin position="1"/>
        <end position="110"/>
    </location>
</feature>
<feature type="compositionally biased region" description="Basic and acidic residues" evidence="1">
    <location>
        <begin position="43"/>
        <end position="56"/>
    </location>
</feature>
<dbReference type="EMBL" id="JAPDRN010000071">
    <property type="protein sequence ID" value="KAJ9628404.1"/>
    <property type="molecule type" value="Genomic_DNA"/>
</dbReference>
<gene>
    <name evidence="2" type="ORF">H2204_009241</name>
</gene>
<feature type="compositionally biased region" description="Low complexity" evidence="1">
    <location>
        <begin position="62"/>
        <end position="78"/>
    </location>
</feature>
<comment type="caution">
    <text evidence="2">The sequence shown here is derived from an EMBL/GenBank/DDBJ whole genome shotgun (WGS) entry which is preliminary data.</text>
</comment>
<keyword evidence="3" id="KW-1185">Reference proteome</keyword>
<evidence type="ECO:0000256" key="1">
    <source>
        <dbReference type="SAM" id="MobiDB-lite"/>
    </source>
</evidence>
<accession>A0AA39CW42</accession>
<dbReference type="Proteomes" id="UP001172681">
    <property type="component" value="Unassembled WGS sequence"/>
</dbReference>
<proteinExistence type="predicted"/>
<sequence length="523" mass="58165">MPKKHQQKALLTKPQSSTPHTLSSSSKASHAHNEPAQRSVNDLIRESRLLQRRNEPRPPAAPANTAASIPPALRSVLDLPPPPAPVLPQVRSNNGPSRLRRIPGPPPPRSWLTDSIHAPALVRAASTTAGYHTEGGGGQRIQVRTSKLPGCSFPPARSLQHLTLKKFASNWSWHVENDQLYFPAVPANLKETLLSYIAVYNEAPINPLRPLFLNDYNNDPEDRIEVHRLDLSNGLGLWTTFKQLERDLVTKQVPATKSDAASTQSAWSSEALDSWDAESDIGDASNSLPLTGPKATVNFVNLKHLSLAVSPANIKVASWSSMLSLAAELRTLTSLSLAYWPQPTLTPNAASTRAVLHVPGSPSVVYGGSDMYTAYDDNWREAAGILRTLSRSLYCLEWLDLTGCGDWYAALKWRPESSESSSPQRYGPEWNSGWRGLEKLILDVGWKPLVPTVQDSQLIPDQPPWDIEHERRTYRYNKERQRHGEIRNMAQSVSKYLRAIRKECGGRWIDVEIGEELPQLDFV</sequence>
<evidence type="ECO:0000313" key="3">
    <source>
        <dbReference type="Proteomes" id="UP001172681"/>
    </source>
</evidence>
<reference evidence="2" key="1">
    <citation type="submission" date="2022-10" db="EMBL/GenBank/DDBJ databases">
        <title>Culturing micro-colonial fungi from biological soil crusts in the Mojave desert and describing Neophaeococcomyces mojavensis, and introducing the new genera and species Taxawa tesnikishii.</title>
        <authorList>
            <person name="Kurbessoian T."/>
            <person name="Stajich J.E."/>
        </authorList>
    </citation>
    <scope>NUCLEOTIDE SEQUENCE</scope>
    <source>
        <strain evidence="2">TK_35</strain>
    </source>
</reference>
<name>A0AA39CW42_9EURO</name>
<feature type="compositionally biased region" description="Low complexity" evidence="1">
    <location>
        <begin position="16"/>
        <end position="28"/>
    </location>
</feature>
<protein>
    <recommendedName>
        <fullName evidence="4">Tafazzin</fullName>
    </recommendedName>
</protein>
<organism evidence="2 3">
    <name type="scientific">Knufia peltigerae</name>
    <dbReference type="NCBI Taxonomy" id="1002370"/>
    <lineage>
        <taxon>Eukaryota</taxon>
        <taxon>Fungi</taxon>
        <taxon>Dikarya</taxon>
        <taxon>Ascomycota</taxon>
        <taxon>Pezizomycotina</taxon>
        <taxon>Eurotiomycetes</taxon>
        <taxon>Chaetothyriomycetidae</taxon>
        <taxon>Chaetothyriales</taxon>
        <taxon>Trichomeriaceae</taxon>
        <taxon>Knufia</taxon>
    </lineage>
</organism>